<keyword evidence="1" id="KW-1133">Transmembrane helix</keyword>
<evidence type="ECO:0000256" key="1">
    <source>
        <dbReference type="SAM" id="Phobius"/>
    </source>
</evidence>
<keyword evidence="1" id="KW-0812">Transmembrane</keyword>
<gene>
    <name evidence="2" type="ORF">HNQ09_000407</name>
</gene>
<dbReference type="RefSeq" id="WP_184024694.1">
    <property type="nucleotide sequence ID" value="NZ_JACHFN010000001.1"/>
</dbReference>
<organism evidence="2 3">
    <name type="scientific">Deinococcus budaensis</name>
    <dbReference type="NCBI Taxonomy" id="1665626"/>
    <lineage>
        <taxon>Bacteria</taxon>
        <taxon>Thermotogati</taxon>
        <taxon>Deinococcota</taxon>
        <taxon>Deinococci</taxon>
        <taxon>Deinococcales</taxon>
        <taxon>Deinococcaceae</taxon>
        <taxon>Deinococcus</taxon>
    </lineage>
</organism>
<proteinExistence type="predicted"/>
<dbReference type="Proteomes" id="UP000525389">
    <property type="component" value="Unassembled WGS sequence"/>
</dbReference>
<name>A0A7W8GCC4_9DEIO</name>
<dbReference type="AlphaFoldDB" id="A0A7W8GCC4"/>
<dbReference type="EMBL" id="JACHFN010000001">
    <property type="protein sequence ID" value="MBB5232990.1"/>
    <property type="molecule type" value="Genomic_DNA"/>
</dbReference>
<keyword evidence="1" id="KW-0472">Membrane</keyword>
<sequence length="80" mass="7994">MTRLLLALAGVLLLALTALALLWLAGQLLTGLGAFVVGAAGVLWRLLVFLLLAGGLGGVAYFVASAWRPAQGDGPGAAPP</sequence>
<feature type="transmembrane region" description="Helical" evidence="1">
    <location>
        <begin position="42"/>
        <end position="64"/>
    </location>
</feature>
<keyword evidence="3" id="KW-1185">Reference proteome</keyword>
<protein>
    <submittedName>
        <fullName evidence="2">TRAP-type C4-dicarboxylate transport system permease small subunit</fullName>
    </submittedName>
</protein>
<evidence type="ECO:0000313" key="3">
    <source>
        <dbReference type="Proteomes" id="UP000525389"/>
    </source>
</evidence>
<reference evidence="2 3" key="1">
    <citation type="submission" date="2020-08" db="EMBL/GenBank/DDBJ databases">
        <title>Genomic Encyclopedia of Type Strains, Phase IV (KMG-IV): sequencing the most valuable type-strain genomes for metagenomic binning, comparative biology and taxonomic classification.</title>
        <authorList>
            <person name="Goeker M."/>
        </authorList>
    </citation>
    <scope>NUCLEOTIDE SEQUENCE [LARGE SCALE GENOMIC DNA]</scope>
    <source>
        <strain evidence="2 3">DSM 101791</strain>
    </source>
</reference>
<comment type="caution">
    <text evidence="2">The sequence shown here is derived from an EMBL/GenBank/DDBJ whole genome shotgun (WGS) entry which is preliminary data.</text>
</comment>
<accession>A0A7W8GCC4</accession>
<evidence type="ECO:0000313" key="2">
    <source>
        <dbReference type="EMBL" id="MBB5232990.1"/>
    </source>
</evidence>